<comment type="caution">
    <text evidence="3">The sequence shown here is derived from an EMBL/GenBank/DDBJ whole genome shotgun (WGS) entry which is preliminary data.</text>
</comment>
<evidence type="ECO:0000313" key="3">
    <source>
        <dbReference type="EMBL" id="KAK4251355.1"/>
    </source>
</evidence>
<dbReference type="SUPFAM" id="SSF50952">
    <property type="entry name" value="Soluble quinoprotein glucose dehydrogenase"/>
    <property type="match status" value="1"/>
</dbReference>
<accession>A0AAN7CZQ1</accession>
<dbReference type="InterPro" id="IPR054539">
    <property type="entry name" value="Beta-prop_PDH"/>
</dbReference>
<feature type="domain" description="Pyrroloquinoline quinone-dependent pyranose dehydrogenase beta-propeller" evidence="2">
    <location>
        <begin position="39"/>
        <end position="425"/>
    </location>
</feature>
<dbReference type="Gene3D" id="2.120.10.30">
    <property type="entry name" value="TolB, C-terminal domain"/>
    <property type="match status" value="1"/>
</dbReference>
<evidence type="ECO:0000256" key="1">
    <source>
        <dbReference type="SAM" id="SignalP"/>
    </source>
</evidence>
<feature type="signal peptide" evidence="1">
    <location>
        <begin position="1"/>
        <end position="23"/>
    </location>
</feature>
<dbReference type="InterPro" id="IPR011042">
    <property type="entry name" value="6-blade_b-propeller_TolB-like"/>
</dbReference>
<gene>
    <name evidence="3" type="ORF">C7999DRAFT_28084</name>
</gene>
<evidence type="ECO:0000259" key="2">
    <source>
        <dbReference type="Pfam" id="PF22807"/>
    </source>
</evidence>
<dbReference type="EMBL" id="MU857606">
    <property type="protein sequence ID" value="KAK4251355.1"/>
    <property type="molecule type" value="Genomic_DNA"/>
</dbReference>
<keyword evidence="1" id="KW-0732">Signal</keyword>
<evidence type="ECO:0000313" key="4">
    <source>
        <dbReference type="Proteomes" id="UP001303647"/>
    </source>
</evidence>
<sequence length="426" mass="46724">MGQFMKLTGLIALISTLTNYVCAQSKCPNTGDEQFVLRLGDGYRYSKLELALWAPHHMVVDTEGNLLVVEGGSVSVRRLVLEELGDIVCVQSSSDLISEDASNTGIALSADGKTLFTSTEESVWAYDYDAATGQVGQRREIVTNMRVGLQHIYRPLLTSKYNPDTILVARGALGDIDPDTTDPAVARSVIKAFSISEGLQKTHDYARDGEVLAWGIREVVAMAEHPVFGGIWAVESQMDDVHLNGRDIHNDNPAERLTYHGVLNDTENPYKGLNYGYPSCAPAWDTESIGIDGLQVGDLFKPDGVPDIPDGECANRMKGRLHFDAHTAPRDIKFNVNGTAAYIAFHGSWNRDSLIGFRVMRVDFGPDGQPVHPANSKTAQVPVFENVEMAHCPLNCFQPSGLAIDKKGRIFLSNDQLGYVYVIYEA</sequence>
<name>A0AAN7CZQ1_9PEZI</name>
<reference evidence="3" key="1">
    <citation type="journal article" date="2023" name="Mol. Phylogenet. Evol.">
        <title>Genome-scale phylogeny and comparative genomics of the fungal order Sordariales.</title>
        <authorList>
            <person name="Hensen N."/>
            <person name="Bonometti L."/>
            <person name="Westerberg I."/>
            <person name="Brannstrom I.O."/>
            <person name="Guillou S."/>
            <person name="Cros-Aarteil S."/>
            <person name="Calhoun S."/>
            <person name="Haridas S."/>
            <person name="Kuo A."/>
            <person name="Mondo S."/>
            <person name="Pangilinan J."/>
            <person name="Riley R."/>
            <person name="LaButti K."/>
            <person name="Andreopoulos B."/>
            <person name="Lipzen A."/>
            <person name="Chen C."/>
            <person name="Yan M."/>
            <person name="Daum C."/>
            <person name="Ng V."/>
            <person name="Clum A."/>
            <person name="Steindorff A."/>
            <person name="Ohm R.A."/>
            <person name="Martin F."/>
            <person name="Silar P."/>
            <person name="Natvig D.O."/>
            <person name="Lalanne C."/>
            <person name="Gautier V."/>
            <person name="Ament-Velasquez S.L."/>
            <person name="Kruys A."/>
            <person name="Hutchinson M.I."/>
            <person name="Powell A.J."/>
            <person name="Barry K."/>
            <person name="Miller A.N."/>
            <person name="Grigoriev I.V."/>
            <person name="Debuchy R."/>
            <person name="Gladieux P."/>
            <person name="Hiltunen Thoren M."/>
            <person name="Johannesson H."/>
        </authorList>
    </citation>
    <scope>NUCLEOTIDE SEQUENCE</scope>
    <source>
        <strain evidence="3">CBS 359.72</strain>
    </source>
</reference>
<proteinExistence type="predicted"/>
<dbReference type="Proteomes" id="UP001303647">
    <property type="component" value="Unassembled WGS sequence"/>
</dbReference>
<protein>
    <recommendedName>
        <fullName evidence="2">Pyrroloquinoline quinone-dependent pyranose dehydrogenase beta-propeller domain-containing protein</fullName>
    </recommendedName>
</protein>
<dbReference type="Pfam" id="PF22807">
    <property type="entry name" value="TrAA12"/>
    <property type="match status" value="1"/>
</dbReference>
<dbReference type="InterPro" id="IPR011041">
    <property type="entry name" value="Quinoprot_gluc/sorb_DH_b-prop"/>
</dbReference>
<organism evidence="3 4">
    <name type="scientific">Corynascus novoguineensis</name>
    <dbReference type="NCBI Taxonomy" id="1126955"/>
    <lineage>
        <taxon>Eukaryota</taxon>
        <taxon>Fungi</taxon>
        <taxon>Dikarya</taxon>
        <taxon>Ascomycota</taxon>
        <taxon>Pezizomycotina</taxon>
        <taxon>Sordariomycetes</taxon>
        <taxon>Sordariomycetidae</taxon>
        <taxon>Sordariales</taxon>
        <taxon>Chaetomiaceae</taxon>
        <taxon>Corynascus</taxon>
    </lineage>
</organism>
<keyword evidence="4" id="KW-1185">Reference proteome</keyword>
<dbReference type="AlphaFoldDB" id="A0AAN7CZQ1"/>
<feature type="chain" id="PRO_5043051401" description="Pyrroloquinoline quinone-dependent pyranose dehydrogenase beta-propeller domain-containing protein" evidence="1">
    <location>
        <begin position="24"/>
        <end position="426"/>
    </location>
</feature>
<reference evidence="3" key="2">
    <citation type="submission" date="2023-05" db="EMBL/GenBank/DDBJ databases">
        <authorList>
            <consortium name="Lawrence Berkeley National Laboratory"/>
            <person name="Steindorff A."/>
            <person name="Hensen N."/>
            <person name="Bonometti L."/>
            <person name="Westerberg I."/>
            <person name="Brannstrom I.O."/>
            <person name="Guillou S."/>
            <person name="Cros-Aarteil S."/>
            <person name="Calhoun S."/>
            <person name="Haridas S."/>
            <person name="Kuo A."/>
            <person name="Mondo S."/>
            <person name="Pangilinan J."/>
            <person name="Riley R."/>
            <person name="Labutti K."/>
            <person name="Andreopoulos B."/>
            <person name="Lipzen A."/>
            <person name="Chen C."/>
            <person name="Yanf M."/>
            <person name="Daum C."/>
            <person name="Ng V."/>
            <person name="Clum A."/>
            <person name="Ohm R."/>
            <person name="Martin F."/>
            <person name="Silar P."/>
            <person name="Natvig D."/>
            <person name="Lalanne C."/>
            <person name="Gautier V."/>
            <person name="Ament-Velasquez S.L."/>
            <person name="Kruys A."/>
            <person name="Hutchinson M.I."/>
            <person name="Powell A.J."/>
            <person name="Barry K."/>
            <person name="Miller A.N."/>
            <person name="Grigoriev I.V."/>
            <person name="Debuchy R."/>
            <person name="Gladieux P."/>
            <person name="Thoren M.H."/>
            <person name="Johannesson H."/>
        </authorList>
    </citation>
    <scope>NUCLEOTIDE SEQUENCE</scope>
    <source>
        <strain evidence="3">CBS 359.72</strain>
    </source>
</reference>